<dbReference type="AlphaFoldDB" id="A0AAU7QBW7"/>
<dbReference type="EMBL" id="CP157947">
    <property type="protein sequence ID" value="XBS70644.1"/>
    <property type="molecule type" value="Genomic_DNA"/>
</dbReference>
<protein>
    <submittedName>
        <fullName evidence="1">Uncharacterized protein</fullName>
    </submittedName>
</protein>
<accession>A0AAU7QBW7</accession>
<reference evidence="1" key="1">
    <citation type="submission" date="2024-06" db="EMBL/GenBank/DDBJ databases">
        <authorList>
            <person name="Coelho C."/>
            <person name="Bento M."/>
            <person name="Garcia E."/>
            <person name="Camelo A."/>
            <person name="Brandao I."/>
            <person name="Espirito Santo C."/>
            <person name="Trovao J."/>
            <person name="Verissimo A."/>
            <person name="Costa J."/>
            <person name="Tiago I."/>
        </authorList>
    </citation>
    <scope>NUCLEOTIDE SEQUENCE</scope>
    <source>
        <strain evidence="1">KWT182</strain>
    </source>
</reference>
<name>A0AAU7QBW7_9GAMM</name>
<evidence type="ECO:0000313" key="1">
    <source>
        <dbReference type="EMBL" id="XBS70644.1"/>
    </source>
</evidence>
<organism evidence="1">
    <name type="scientific">Acerihabitans sp. KWT182</name>
    <dbReference type="NCBI Taxonomy" id="3157919"/>
    <lineage>
        <taxon>Bacteria</taxon>
        <taxon>Pseudomonadati</taxon>
        <taxon>Pseudomonadota</taxon>
        <taxon>Gammaproteobacteria</taxon>
        <taxon>Enterobacterales</taxon>
        <taxon>Pectobacteriaceae</taxon>
        <taxon>Acerihabitans</taxon>
    </lineage>
</organism>
<proteinExistence type="predicted"/>
<sequence length="499" mass="56780">MIALFLNSTLTKSLKNKDYNQTEIDLITPRFHVLRAIAGTGSCVVVRLEFIDLEGYKRSYIIDPLSHDIYPEEEMRHNCKKLNFPAYASANTVMEIDEALTDHVNDQENNSYFSILLSQQSELCSGNESVMSCYKEQGKLNWASIEKNQHDIIYSHKSISAAKNPTHVIMTSLNELQLTTMIKDITDIATKCMDFTHSAIHYSSSRSVIEIAKKESIYLTEIAKVELSKDVKNKIILEYDNIIRANLNFKQINDCFEIDYLVPYTLNWMYNSLGTRCGNCDVFATLTATLLALSLKESLLAKGYDNEIIQSMQLAVHFVAAVEERGDHCAAQLDFVLNNRKRSFIIDSFINKVFESKNLTRVYKKYGFNCYIPENFEFGIEHITGKLFKNETYLKTIAKMLSDMCGIDCDDYGAAKPFKKVKAFDESECKKNGGFSSAPRCYAKIRYTSLYRARSKYVCLSMDSPSRVSLVSAAKGYDSLFRNVISDYLRSIAIKKAGF</sequence>
<gene>
    <name evidence="1" type="ORF">ABK905_05665</name>
</gene>